<keyword evidence="2" id="KW-0547">Nucleotide-binding</keyword>
<dbReference type="InterPro" id="IPR017871">
    <property type="entry name" value="ABC_transporter-like_CS"/>
</dbReference>
<evidence type="ECO:0000256" key="2">
    <source>
        <dbReference type="ARBA" id="ARBA00022741"/>
    </source>
</evidence>
<keyword evidence="1" id="KW-0813">Transport</keyword>
<comment type="caution">
    <text evidence="5">The sequence shown here is derived from an EMBL/GenBank/DDBJ whole genome shotgun (WGS) entry which is preliminary data.</text>
</comment>
<evidence type="ECO:0000256" key="1">
    <source>
        <dbReference type="ARBA" id="ARBA00022448"/>
    </source>
</evidence>
<dbReference type="CDD" id="cd03230">
    <property type="entry name" value="ABC_DR_subfamily_A"/>
    <property type="match status" value="1"/>
</dbReference>
<dbReference type="SUPFAM" id="SSF52540">
    <property type="entry name" value="P-loop containing nucleoside triphosphate hydrolases"/>
    <property type="match status" value="1"/>
</dbReference>
<dbReference type="PROSITE" id="PS50893">
    <property type="entry name" value="ABC_TRANSPORTER_2"/>
    <property type="match status" value="1"/>
</dbReference>
<keyword evidence="6" id="KW-1185">Reference proteome</keyword>
<evidence type="ECO:0000313" key="5">
    <source>
        <dbReference type="EMBL" id="TPH14248.1"/>
    </source>
</evidence>
<feature type="domain" description="ABC transporter" evidence="4">
    <location>
        <begin position="5"/>
        <end position="231"/>
    </location>
</feature>
<name>A0A502KRH7_9GAMM</name>
<keyword evidence="3 5" id="KW-0067">ATP-binding</keyword>
<dbReference type="AlphaFoldDB" id="A0A502KRH7"/>
<protein>
    <submittedName>
        <fullName evidence="5">ABC transporter ATP-binding protein</fullName>
    </submittedName>
</protein>
<dbReference type="RefSeq" id="WP_140603828.1">
    <property type="nucleotide sequence ID" value="NZ_SAWY01000025.1"/>
</dbReference>
<organism evidence="5 6">
    <name type="scientific">Litorilituus lipolyticus</name>
    <dbReference type="NCBI Taxonomy" id="2491017"/>
    <lineage>
        <taxon>Bacteria</taxon>
        <taxon>Pseudomonadati</taxon>
        <taxon>Pseudomonadota</taxon>
        <taxon>Gammaproteobacteria</taxon>
        <taxon>Alteromonadales</taxon>
        <taxon>Colwelliaceae</taxon>
        <taxon>Litorilituus</taxon>
    </lineage>
</organism>
<dbReference type="InterPro" id="IPR003593">
    <property type="entry name" value="AAA+_ATPase"/>
</dbReference>
<dbReference type="Gene3D" id="3.40.50.300">
    <property type="entry name" value="P-loop containing nucleotide triphosphate hydrolases"/>
    <property type="match status" value="1"/>
</dbReference>
<dbReference type="GO" id="GO:0016887">
    <property type="term" value="F:ATP hydrolysis activity"/>
    <property type="evidence" value="ECO:0007669"/>
    <property type="project" value="InterPro"/>
</dbReference>
<dbReference type="Proteomes" id="UP000315303">
    <property type="component" value="Unassembled WGS sequence"/>
</dbReference>
<evidence type="ECO:0000256" key="3">
    <source>
        <dbReference type="ARBA" id="ARBA00022840"/>
    </source>
</evidence>
<evidence type="ECO:0000259" key="4">
    <source>
        <dbReference type="PROSITE" id="PS50893"/>
    </source>
</evidence>
<gene>
    <name evidence="5" type="ORF">EPA86_11715</name>
</gene>
<dbReference type="InterPro" id="IPR003439">
    <property type="entry name" value="ABC_transporter-like_ATP-bd"/>
</dbReference>
<accession>A0A502KRH7</accession>
<dbReference type="SMART" id="SM00382">
    <property type="entry name" value="AAA"/>
    <property type="match status" value="1"/>
</dbReference>
<proteinExistence type="predicted"/>
<dbReference type="InterPro" id="IPR051782">
    <property type="entry name" value="ABC_Transporter_VariousFunc"/>
</dbReference>
<dbReference type="InterPro" id="IPR027417">
    <property type="entry name" value="P-loop_NTPase"/>
</dbReference>
<dbReference type="EMBL" id="SAWY01000025">
    <property type="protein sequence ID" value="TPH14248.1"/>
    <property type="molecule type" value="Genomic_DNA"/>
</dbReference>
<dbReference type="PANTHER" id="PTHR42939">
    <property type="entry name" value="ABC TRANSPORTER ATP-BINDING PROTEIN ALBC-RELATED"/>
    <property type="match status" value="1"/>
</dbReference>
<evidence type="ECO:0000313" key="6">
    <source>
        <dbReference type="Proteomes" id="UP000315303"/>
    </source>
</evidence>
<dbReference type="Pfam" id="PF00005">
    <property type="entry name" value="ABC_tran"/>
    <property type="match status" value="1"/>
</dbReference>
<sequence>MSTVISIESLNKSYDKQSVLSGLNWQVSQGDIVGLLGKNGAGKSTLLKSLLNIDEIDGGQISVFDEAHHSLSISSKEKIGYVPQENDEITWLPVTDLIKFRKQFYQQWSDEKVNYYLDKWQIDTRKKMIELSPGQAQKVLIILALASMPKLLIFDEPASALDPAGRRDLLKELVNLACDENITVIFSTHITSDLERLASKVAILDKGKICYFDDLDKTKENVVQLVMHGQQLSQQQIPNALRSDIKGNNTYCVVTKVDLIWLEEQKQQGVKIDIKPMGLEDIFLEITAS</sequence>
<reference evidence="5 6" key="1">
    <citation type="submission" date="2019-01" db="EMBL/GenBank/DDBJ databases">
        <title>Litorilituus lipolytica sp. nov., isolated from intertidal sand of the Yellow Sea in China.</title>
        <authorList>
            <person name="Liu A."/>
        </authorList>
    </citation>
    <scope>NUCLEOTIDE SEQUENCE [LARGE SCALE GENOMIC DNA]</scope>
    <source>
        <strain evidence="5 6">RZ04</strain>
    </source>
</reference>
<dbReference type="GO" id="GO:0005524">
    <property type="term" value="F:ATP binding"/>
    <property type="evidence" value="ECO:0007669"/>
    <property type="project" value="UniProtKB-KW"/>
</dbReference>
<dbReference type="PANTHER" id="PTHR42939:SF1">
    <property type="entry name" value="ABC TRANSPORTER ATP-BINDING PROTEIN ALBC-RELATED"/>
    <property type="match status" value="1"/>
</dbReference>
<dbReference type="PROSITE" id="PS00211">
    <property type="entry name" value="ABC_TRANSPORTER_1"/>
    <property type="match status" value="1"/>
</dbReference>
<dbReference type="OrthoDB" id="9804819at2"/>